<dbReference type="PROSITE" id="PS51318">
    <property type="entry name" value="TAT"/>
    <property type="match status" value="1"/>
</dbReference>
<comment type="similarity">
    <text evidence="3">Belongs to the mycobacterial A85 antigen family.</text>
</comment>
<name>A0ABW3HD56_9SPHN</name>
<evidence type="ECO:0000313" key="9">
    <source>
        <dbReference type="EMBL" id="MFD0948360.1"/>
    </source>
</evidence>
<accession>A0ABW3HD56</accession>
<dbReference type="Pfam" id="PF00756">
    <property type="entry name" value="Esterase"/>
    <property type="match status" value="1"/>
</dbReference>
<dbReference type="InterPro" id="IPR052558">
    <property type="entry name" value="Siderophore_Hydrolase_D"/>
</dbReference>
<dbReference type="Proteomes" id="UP001596977">
    <property type="component" value="Unassembled WGS sequence"/>
</dbReference>
<dbReference type="EC" id="2.3.1.122" evidence="4"/>
<dbReference type="InterPro" id="IPR006311">
    <property type="entry name" value="TAT_signal"/>
</dbReference>
<evidence type="ECO:0000256" key="3">
    <source>
        <dbReference type="ARBA" id="ARBA00005874"/>
    </source>
</evidence>
<dbReference type="InterPro" id="IPR000801">
    <property type="entry name" value="Esterase-like"/>
</dbReference>
<evidence type="ECO:0000256" key="7">
    <source>
        <dbReference type="ARBA" id="ARBA00032572"/>
    </source>
</evidence>
<comment type="catalytic activity">
    <reaction evidence="1">
        <text>2 alpha,alpha'-trehalose 6-mycolate = alpha,alpha'-trehalose 6,6'-bismycolate + alpha,alpha-trehalose</text>
        <dbReference type="Rhea" id="RHEA:23472"/>
        <dbReference type="ChEBI" id="CHEBI:16551"/>
        <dbReference type="ChEBI" id="CHEBI:18195"/>
        <dbReference type="ChEBI" id="CHEBI:18234"/>
        <dbReference type="EC" id="2.3.1.122"/>
    </reaction>
</comment>
<evidence type="ECO:0000256" key="2">
    <source>
        <dbReference type="ARBA" id="ARBA00005622"/>
    </source>
</evidence>
<evidence type="ECO:0000313" key="10">
    <source>
        <dbReference type="Proteomes" id="UP001596977"/>
    </source>
</evidence>
<dbReference type="EMBL" id="JBHTJG010000012">
    <property type="protein sequence ID" value="MFD0948360.1"/>
    <property type="molecule type" value="Genomic_DNA"/>
</dbReference>
<comment type="catalytic activity">
    <reaction evidence="8">
        <text>an acyl-CoA + a 1,2-diacyl-sn-glycerol = a triacyl-sn-glycerol + CoA</text>
        <dbReference type="Rhea" id="RHEA:10868"/>
        <dbReference type="ChEBI" id="CHEBI:17815"/>
        <dbReference type="ChEBI" id="CHEBI:57287"/>
        <dbReference type="ChEBI" id="CHEBI:58342"/>
        <dbReference type="ChEBI" id="CHEBI:64615"/>
        <dbReference type="EC" id="2.3.1.20"/>
    </reaction>
</comment>
<gene>
    <name evidence="9" type="ORF">ACFQ1E_18630</name>
</gene>
<sequence length="324" mass="33888">MLDRRALLRHAMIGAAAGGALAPAPSRAEGGSGDGAERLVTIPGTDSFDIAPADGGKPYRISVALPGAGPEPFGVAVLLDPHLLFGLATDLSRALAASGAIPPLILVGIGYPAQDIAEIVLRRTLDFTFEPDAPHEALIRQLMGPEREVRSGGGARFLEFIARELLPGVARRYPADIAAPMLIGHSLGGLFGLGALFSGASPFARYALSSPPVLWAQEAILRTEARHAAAHRDLPARLFLGAGGEETSLARVLGLPPEMKETERAFSAAFGDPDPVAQLRRLHRALSGRGYPGLRSSLHIFDGESHASVPAPALARALPTLFAK</sequence>
<protein>
    <recommendedName>
        <fullName evidence="7">Acyl-CoA:diacylglycerol acyltransferase</fullName>
        <ecNumber evidence="4">2.3.1.122</ecNumber>
        <ecNumber evidence="5">2.3.1.20</ecNumber>
    </recommendedName>
</protein>
<proteinExistence type="inferred from homology"/>
<comment type="caution">
    <text evidence="9">The sequence shown here is derived from an EMBL/GenBank/DDBJ whole genome shotgun (WGS) entry which is preliminary data.</text>
</comment>
<evidence type="ECO:0000256" key="8">
    <source>
        <dbReference type="ARBA" id="ARBA00048109"/>
    </source>
</evidence>
<evidence type="ECO:0000256" key="6">
    <source>
        <dbReference type="ARBA" id="ARBA00022801"/>
    </source>
</evidence>
<organism evidence="9 10">
    <name type="scientific">Sphingomonas canadensis</name>
    <dbReference type="NCBI Taxonomy" id="1219257"/>
    <lineage>
        <taxon>Bacteria</taxon>
        <taxon>Pseudomonadati</taxon>
        <taxon>Pseudomonadota</taxon>
        <taxon>Alphaproteobacteria</taxon>
        <taxon>Sphingomonadales</taxon>
        <taxon>Sphingomonadaceae</taxon>
        <taxon>Sphingomonas</taxon>
    </lineage>
</organism>
<evidence type="ECO:0000256" key="5">
    <source>
        <dbReference type="ARBA" id="ARBA00013244"/>
    </source>
</evidence>
<keyword evidence="10" id="KW-1185">Reference proteome</keyword>
<dbReference type="RefSeq" id="WP_264946310.1">
    <property type="nucleotide sequence ID" value="NZ_JAPDRA010000012.1"/>
</dbReference>
<comment type="similarity">
    <text evidence="2">Belongs to the esterase D family.</text>
</comment>
<evidence type="ECO:0000256" key="4">
    <source>
        <dbReference type="ARBA" id="ARBA00012820"/>
    </source>
</evidence>
<evidence type="ECO:0000256" key="1">
    <source>
        <dbReference type="ARBA" id="ARBA00000697"/>
    </source>
</evidence>
<dbReference type="InterPro" id="IPR029058">
    <property type="entry name" value="AB_hydrolase_fold"/>
</dbReference>
<dbReference type="PANTHER" id="PTHR40841">
    <property type="entry name" value="SIDEROPHORE TRIACETYLFUSARININE C ESTERASE"/>
    <property type="match status" value="1"/>
</dbReference>
<dbReference type="SUPFAM" id="SSF53474">
    <property type="entry name" value="alpha/beta-Hydrolases"/>
    <property type="match status" value="1"/>
</dbReference>
<reference evidence="10" key="1">
    <citation type="journal article" date="2019" name="Int. J. Syst. Evol. Microbiol.">
        <title>The Global Catalogue of Microorganisms (GCM) 10K type strain sequencing project: providing services to taxonomists for standard genome sequencing and annotation.</title>
        <authorList>
            <consortium name="The Broad Institute Genomics Platform"/>
            <consortium name="The Broad Institute Genome Sequencing Center for Infectious Disease"/>
            <person name="Wu L."/>
            <person name="Ma J."/>
        </authorList>
    </citation>
    <scope>NUCLEOTIDE SEQUENCE [LARGE SCALE GENOMIC DNA]</scope>
    <source>
        <strain evidence="10">CCUG 62982</strain>
    </source>
</reference>
<dbReference type="GO" id="GO:0016787">
    <property type="term" value="F:hydrolase activity"/>
    <property type="evidence" value="ECO:0007669"/>
    <property type="project" value="UniProtKB-KW"/>
</dbReference>
<dbReference type="Gene3D" id="3.40.50.1820">
    <property type="entry name" value="alpha/beta hydrolase"/>
    <property type="match status" value="1"/>
</dbReference>
<keyword evidence="6 9" id="KW-0378">Hydrolase</keyword>
<dbReference type="EC" id="2.3.1.20" evidence="5"/>
<dbReference type="PANTHER" id="PTHR40841:SF2">
    <property type="entry name" value="SIDEROPHORE-DEGRADING ESTERASE (EUROFUNG)"/>
    <property type="match status" value="1"/>
</dbReference>